<comment type="caution">
    <text evidence="2">The sequence shown here is derived from an EMBL/GenBank/DDBJ whole genome shotgun (WGS) entry which is preliminary data.</text>
</comment>
<protein>
    <submittedName>
        <fullName evidence="2">Uncharacterized protein</fullName>
    </submittedName>
</protein>
<evidence type="ECO:0000313" key="2">
    <source>
        <dbReference type="EMBL" id="CAI2366633.1"/>
    </source>
</evidence>
<reference evidence="2" key="1">
    <citation type="submission" date="2023-07" db="EMBL/GenBank/DDBJ databases">
        <authorList>
            <consortium name="AG Swart"/>
            <person name="Singh M."/>
            <person name="Singh A."/>
            <person name="Seah K."/>
            <person name="Emmerich C."/>
        </authorList>
    </citation>
    <scope>NUCLEOTIDE SEQUENCE</scope>
    <source>
        <strain evidence="2">DP1</strain>
    </source>
</reference>
<evidence type="ECO:0000256" key="1">
    <source>
        <dbReference type="SAM" id="MobiDB-lite"/>
    </source>
</evidence>
<sequence length="324" mass="37231">MGNCTTAQIRDMNAPGTRIRSKSSNSFEFTEKSLDKSQKDFKQLSRTSATSHLTIQRRKANTAWESKPSMNLTSDMESSAETCTENSPKLEKKRSTFKSVMKKLLKNKSKETNHAMILLNECMRDNLKISLEHCENLMKSADLKDLQKARDAYTGQGLLHFCCSQGHLELFEPLLEKDPNLVHCKDDDGNTPFHNLCSNTKNNEAELISMFNLMMKEKLDINIENSMGVTGLQILRKRAHESNPYDNIKSVKLFYQHVSTMCGIETKPSEKRSSIMWRDSEYNRSTFSSSRSSKKIRKQHSMRKPRTRESLGSQMRKSNEKFGY</sequence>
<evidence type="ECO:0000313" key="3">
    <source>
        <dbReference type="Proteomes" id="UP001295684"/>
    </source>
</evidence>
<dbReference type="Proteomes" id="UP001295684">
    <property type="component" value="Unassembled WGS sequence"/>
</dbReference>
<dbReference type="AlphaFoldDB" id="A0AAD1UG34"/>
<dbReference type="SMART" id="SM00248">
    <property type="entry name" value="ANK"/>
    <property type="match status" value="2"/>
</dbReference>
<keyword evidence="3" id="KW-1185">Reference proteome</keyword>
<dbReference type="InterPro" id="IPR002110">
    <property type="entry name" value="Ankyrin_rpt"/>
</dbReference>
<feature type="region of interest" description="Disordered" evidence="1">
    <location>
        <begin position="282"/>
        <end position="324"/>
    </location>
</feature>
<feature type="compositionally biased region" description="Polar residues" evidence="1">
    <location>
        <begin position="69"/>
        <end position="87"/>
    </location>
</feature>
<dbReference type="InterPro" id="IPR036770">
    <property type="entry name" value="Ankyrin_rpt-contain_sf"/>
</dbReference>
<organism evidence="2 3">
    <name type="scientific">Euplotes crassus</name>
    <dbReference type="NCBI Taxonomy" id="5936"/>
    <lineage>
        <taxon>Eukaryota</taxon>
        <taxon>Sar</taxon>
        <taxon>Alveolata</taxon>
        <taxon>Ciliophora</taxon>
        <taxon>Intramacronucleata</taxon>
        <taxon>Spirotrichea</taxon>
        <taxon>Hypotrichia</taxon>
        <taxon>Euplotida</taxon>
        <taxon>Euplotidae</taxon>
        <taxon>Moneuplotes</taxon>
    </lineage>
</organism>
<dbReference type="SUPFAM" id="SSF48403">
    <property type="entry name" value="Ankyrin repeat"/>
    <property type="match status" value="1"/>
</dbReference>
<proteinExistence type="predicted"/>
<dbReference type="Gene3D" id="1.25.40.20">
    <property type="entry name" value="Ankyrin repeat-containing domain"/>
    <property type="match status" value="1"/>
</dbReference>
<feature type="region of interest" description="Disordered" evidence="1">
    <location>
        <begin position="69"/>
        <end position="92"/>
    </location>
</feature>
<name>A0AAD1UG34_EUPCR</name>
<dbReference type="EMBL" id="CAMPGE010007720">
    <property type="protein sequence ID" value="CAI2366633.1"/>
    <property type="molecule type" value="Genomic_DNA"/>
</dbReference>
<feature type="compositionally biased region" description="Basic residues" evidence="1">
    <location>
        <begin position="292"/>
        <end position="306"/>
    </location>
</feature>
<accession>A0AAD1UG34</accession>
<dbReference type="Pfam" id="PF13637">
    <property type="entry name" value="Ank_4"/>
    <property type="match status" value="1"/>
</dbReference>
<gene>
    <name evidence="2" type="ORF">ECRASSUSDP1_LOCUS7906</name>
</gene>